<dbReference type="Pfam" id="PF07750">
    <property type="entry name" value="GcrA"/>
    <property type="match status" value="2"/>
</dbReference>
<evidence type="ECO:0000313" key="1">
    <source>
        <dbReference type="EMBL" id="SVD56655.1"/>
    </source>
</evidence>
<proteinExistence type="predicted"/>
<feature type="non-terminal residue" evidence="1">
    <location>
        <position position="1"/>
    </location>
</feature>
<evidence type="ECO:0008006" key="2">
    <source>
        <dbReference type="Google" id="ProtNLM"/>
    </source>
</evidence>
<accession>A0A382WE72</accession>
<dbReference type="Gene3D" id="1.10.10.60">
    <property type="entry name" value="Homeodomain-like"/>
    <property type="match status" value="1"/>
</dbReference>
<protein>
    <recommendedName>
        <fullName evidence="2">Global cell cycle regulator GcrA-like protein</fullName>
    </recommendedName>
</protein>
<organism evidence="1">
    <name type="scientific">marine metagenome</name>
    <dbReference type="NCBI Taxonomy" id="408172"/>
    <lineage>
        <taxon>unclassified sequences</taxon>
        <taxon>metagenomes</taxon>
        <taxon>ecological metagenomes</taxon>
    </lineage>
</organism>
<sequence>HFVPTLYIVLGKDPNYNPPAPKKSTIGSLWGCVMAVDWADNRVALLSELWQSGYSARQIAERLGEGVTRNAVIGKANRLGLSKPSKSSVTRQQRQKERAENVLHLQPPIDEGATIFSLTASTCRWPIGDPGDLDFHFCGAESKVGQPYCEYHAARAYQPPKAKNANRRRTA</sequence>
<dbReference type="InterPro" id="IPR011681">
    <property type="entry name" value="GcrA"/>
</dbReference>
<name>A0A382WE72_9ZZZZ</name>
<reference evidence="1" key="1">
    <citation type="submission" date="2018-05" db="EMBL/GenBank/DDBJ databases">
        <authorList>
            <person name="Lanie J.A."/>
            <person name="Ng W.-L."/>
            <person name="Kazmierczak K.M."/>
            <person name="Andrzejewski T.M."/>
            <person name="Davidsen T.M."/>
            <person name="Wayne K.J."/>
            <person name="Tettelin H."/>
            <person name="Glass J.I."/>
            <person name="Rusch D."/>
            <person name="Podicherti R."/>
            <person name="Tsui H.-C.T."/>
            <person name="Winkler M.E."/>
        </authorList>
    </citation>
    <scope>NUCLEOTIDE SEQUENCE</scope>
</reference>
<dbReference type="EMBL" id="UINC01158876">
    <property type="protein sequence ID" value="SVD56655.1"/>
    <property type="molecule type" value="Genomic_DNA"/>
</dbReference>
<dbReference type="AlphaFoldDB" id="A0A382WE72"/>
<gene>
    <name evidence="1" type="ORF">METZ01_LOCUS409509</name>
</gene>